<reference evidence="4" key="2">
    <citation type="submission" date="2020-09" db="EMBL/GenBank/DDBJ databases">
        <authorList>
            <person name="Sun Q."/>
            <person name="Ohkuma M."/>
        </authorList>
    </citation>
    <scope>NUCLEOTIDE SEQUENCE</scope>
    <source>
        <strain evidence="4">JCM 4122</strain>
    </source>
</reference>
<dbReference type="PANTHER" id="PTHR36852:SF1">
    <property type="entry name" value="PROTEIN GVPL 2"/>
    <property type="match status" value="1"/>
</dbReference>
<dbReference type="InterPro" id="IPR009430">
    <property type="entry name" value="GvpL/GvpF"/>
</dbReference>
<keyword evidence="1" id="KW-0304">Gas vesicle</keyword>
<evidence type="ECO:0000256" key="2">
    <source>
        <dbReference type="ARBA" id="ARBA00035108"/>
    </source>
</evidence>
<evidence type="ECO:0000313" key="4">
    <source>
        <dbReference type="EMBL" id="GHG11334.1"/>
    </source>
</evidence>
<dbReference type="AlphaFoldDB" id="A0A919BSP9"/>
<comment type="subcellular location">
    <subcellularLocation>
        <location evidence="2">Gas vesicle</location>
    </subcellularLocation>
</comment>
<reference evidence="4" key="1">
    <citation type="journal article" date="2014" name="Int. J. Syst. Evol. Microbiol.">
        <title>Complete genome sequence of Corynebacterium casei LMG S-19264T (=DSM 44701T), isolated from a smear-ripened cheese.</title>
        <authorList>
            <consortium name="US DOE Joint Genome Institute (JGI-PGF)"/>
            <person name="Walter F."/>
            <person name="Albersmeier A."/>
            <person name="Kalinowski J."/>
            <person name="Ruckert C."/>
        </authorList>
    </citation>
    <scope>NUCLEOTIDE SEQUENCE</scope>
    <source>
        <strain evidence="4">JCM 4122</strain>
    </source>
</reference>
<comment type="caution">
    <text evidence="4">The sequence shown here is derived from an EMBL/GenBank/DDBJ whole genome shotgun (WGS) entry which is preliminary data.</text>
</comment>
<organism evidence="4 5">
    <name type="scientific">Streptomyces filamentosus</name>
    <name type="common">Streptomyces roseosporus</name>
    <dbReference type="NCBI Taxonomy" id="67294"/>
    <lineage>
        <taxon>Bacteria</taxon>
        <taxon>Bacillati</taxon>
        <taxon>Actinomycetota</taxon>
        <taxon>Actinomycetes</taxon>
        <taxon>Kitasatosporales</taxon>
        <taxon>Streptomycetaceae</taxon>
        <taxon>Streptomyces</taxon>
    </lineage>
</organism>
<evidence type="ECO:0000256" key="3">
    <source>
        <dbReference type="ARBA" id="ARBA00035643"/>
    </source>
</evidence>
<accession>A0A919BSP9</accession>
<dbReference type="Proteomes" id="UP000632849">
    <property type="component" value="Unassembled WGS sequence"/>
</dbReference>
<gene>
    <name evidence="4" type="ORF">GCM10017667_50330</name>
</gene>
<dbReference type="EMBL" id="BNBE01000002">
    <property type="protein sequence ID" value="GHG11334.1"/>
    <property type="molecule type" value="Genomic_DNA"/>
</dbReference>
<dbReference type="Pfam" id="PF06386">
    <property type="entry name" value="GvpL_GvpF"/>
    <property type="match status" value="1"/>
</dbReference>
<dbReference type="PANTHER" id="PTHR36852">
    <property type="entry name" value="PROTEIN GVPL 2"/>
    <property type="match status" value="1"/>
</dbReference>
<dbReference type="GO" id="GO:0031412">
    <property type="term" value="P:gas vesicle organization"/>
    <property type="evidence" value="ECO:0007669"/>
    <property type="project" value="InterPro"/>
</dbReference>
<evidence type="ECO:0000313" key="5">
    <source>
        <dbReference type="Proteomes" id="UP000632849"/>
    </source>
</evidence>
<name>A0A919BSP9_STRFL</name>
<proteinExistence type="inferred from homology"/>
<dbReference type="GeneID" id="95657815"/>
<dbReference type="RefSeq" id="WP_150226928.1">
    <property type="nucleotide sequence ID" value="NZ_BNBE01000002.1"/>
</dbReference>
<dbReference type="GO" id="GO:0031411">
    <property type="term" value="C:gas vesicle"/>
    <property type="evidence" value="ECO:0007669"/>
    <property type="project" value="UniProtKB-SubCell"/>
</dbReference>
<keyword evidence="5" id="KW-1185">Reference proteome</keyword>
<protein>
    <submittedName>
        <fullName evidence="4">Gas vesicle protein</fullName>
    </submittedName>
</protein>
<sequence>MALYVYAITGASHPLRLDGLTGVGDGRTPLRPVREGELRAVVSEAPEEIGLTRPDLEAHRTVQERLWDDGTTLPLGFGFVAQDEDAVRAVLAESAEQFAARLDELAGRAEFSVKGIQEEETALREVVDEVEEVRRLNEVTRDGGGTYDDRLELGRLLLGEVQARQVGLAEAVLAALRPHARAERLSEPSQEYFLSASFLVDRERAEDFVRAAEEAAGDLSDGVEIRVRGPLPPYSFV</sequence>
<comment type="similarity">
    <text evidence="3">Belongs to the gas vesicle GvpF/GvpL family.</text>
</comment>
<evidence type="ECO:0000256" key="1">
    <source>
        <dbReference type="ARBA" id="ARBA00022987"/>
    </source>
</evidence>